<protein>
    <submittedName>
        <fullName evidence="8">NADH dehydrogenase</fullName>
    </submittedName>
</protein>
<keyword evidence="3 6" id="KW-0812">Transmembrane</keyword>
<feature type="domain" description="NADH:quinone oxidoreductase/Mrp antiporter transmembrane" evidence="7">
    <location>
        <begin position="137"/>
        <end position="417"/>
    </location>
</feature>
<dbReference type="PRINTS" id="PR01437">
    <property type="entry name" value="NUOXDRDTASE4"/>
</dbReference>
<keyword evidence="4" id="KW-1133">Transmembrane helix</keyword>
<evidence type="ECO:0000313" key="9">
    <source>
        <dbReference type="Proteomes" id="UP000216446"/>
    </source>
</evidence>
<sequence length="546" mass="58436">MSFLADIPNLVSLVIFLPALGALAVMLAPSVSAIRWISLAVTTVAFVLSLGFWFGFDASVSTANAPQLREYINWLPGVDVNYHVGVDGLNLLLLLLTTLLGPIVVLSSWHYIGKAHKGYYALILLLETGVLGVFAAFDVFLFYVFFELTLIPMVFIIGIWGGEDRIYAATKFVIYTLVGSLLMLVGVLWLGFAVGEASGVGFTTDWYKLVEYGVPLGAQTWLFLLFGLAFAIKVPLFPLHTWLPDAHTQAPTGGSVVLAGVLLKMGTYGLLRFVLPFFPNASLTYAPWIGILAVIGIVYGALVAFAQTDVKKLVAYSSVSHLGFVVLGIFAFDTTAVQGALIQMVNHGISTGALFLIIGMMYERRHTRAMADYGGIAKSVPVLTFFMLFSVFASAGLPGLNGFVGEFMILVGSFTSGVTGYAVLTAIAASGVIFAAVYLLWMVYRTFFGEITNEANATMKDLNGREIALIVPLAVLMIGMGFVPAPFLAKSELAVRSILETVEAKRVAVAGAAPNETVAVEIIWPEAVAAAPLAPTPVPAHTPEAH</sequence>
<dbReference type="Pfam" id="PF00361">
    <property type="entry name" value="Proton_antipo_M"/>
    <property type="match status" value="1"/>
</dbReference>
<dbReference type="PANTHER" id="PTHR43507">
    <property type="entry name" value="NADH-UBIQUINONE OXIDOREDUCTASE CHAIN 4"/>
    <property type="match status" value="1"/>
</dbReference>
<keyword evidence="9" id="KW-1185">Reference proteome</keyword>
<reference evidence="8 9" key="1">
    <citation type="submission" date="2016-11" db="EMBL/GenBank/DDBJ databases">
        <title>Study of marine rhodopsin-containing bacteria.</title>
        <authorList>
            <person name="Yoshizawa S."/>
            <person name="Kumagai Y."/>
            <person name="Kogure K."/>
        </authorList>
    </citation>
    <scope>NUCLEOTIDE SEQUENCE [LARGE SCALE GENOMIC DNA]</scope>
    <source>
        <strain evidence="8 9">SG-29</strain>
    </source>
</reference>
<dbReference type="InParanoid" id="A0A259TYR4"/>
<comment type="subcellular location">
    <subcellularLocation>
        <location evidence="1">Endomembrane system</location>
        <topology evidence="1">Multi-pass membrane protein</topology>
    </subcellularLocation>
    <subcellularLocation>
        <location evidence="6">Membrane</location>
        <topology evidence="6">Multi-pass membrane protein</topology>
    </subcellularLocation>
</comment>
<evidence type="ECO:0000256" key="6">
    <source>
        <dbReference type="RuleBase" id="RU000320"/>
    </source>
</evidence>
<dbReference type="InterPro" id="IPR001750">
    <property type="entry name" value="ND/Mrp_TM"/>
</dbReference>
<dbReference type="GO" id="GO:0048039">
    <property type="term" value="F:ubiquinone binding"/>
    <property type="evidence" value="ECO:0007669"/>
    <property type="project" value="TreeGrafter"/>
</dbReference>
<dbReference type="PANTHER" id="PTHR43507:SF1">
    <property type="entry name" value="NADH-UBIQUINONE OXIDOREDUCTASE CHAIN 4"/>
    <property type="match status" value="1"/>
</dbReference>
<dbReference type="FunCoup" id="A0A259TYR4">
    <property type="interactions" value="131"/>
</dbReference>
<dbReference type="InterPro" id="IPR003918">
    <property type="entry name" value="NADH_UbQ_OxRdtase"/>
</dbReference>
<comment type="caution">
    <text evidence="8">The sequence shown here is derived from an EMBL/GenBank/DDBJ whole genome shotgun (WGS) entry which is preliminary data.</text>
</comment>
<proteinExistence type="inferred from homology"/>
<dbReference type="GO" id="GO:0008137">
    <property type="term" value="F:NADH dehydrogenase (ubiquinone) activity"/>
    <property type="evidence" value="ECO:0007669"/>
    <property type="project" value="InterPro"/>
</dbReference>
<evidence type="ECO:0000256" key="3">
    <source>
        <dbReference type="ARBA" id="ARBA00022692"/>
    </source>
</evidence>
<keyword evidence="5" id="KW-0472">Membrane</keyword>
<evidence type="ECO:0000313" key="8">
    <source>
        <dbReference type="EMBL" id="OZC02892.1"/>
    </source>
</evidence>
<gene>
    <name evidence="8" type="ORF">BSZ36_07850</name>
</gene>
<name>A0A259TYR4_9BACT</name>
<evidence type="ECO:0000256" key="2">
    <source>
        <dbReference type="ARBA" id="ARBA00009025"/>
    </source>
</evidence>
<dbReference type="InterPro" id="IPR010227">
    <property type="entry name" value="NADH_Q_OxRdtase_chainM/4"/>
</dbReference>
<evidence type="ECO:0000256" key="4">
    <source>
        <dbReference type="ARBA" id="ARBA00022989"/>
    </source>
</evidence>
<evidence type="ECO:0000256" key="5">
    <source>
        <dbReference type="ARBA" id="ARBA00023136"/>
    </source>
</evidence>
<evidence type="ECO:0000256" key="1">
    <source>
        <dbReference type="ARBA" id="ARBA00004127"/>
    </source>
</evidence>
<organism evidence="8 9">
    <name type="scientific">Rubricoccus marinus</name>
    <dbReference type="NCBI Taxonomy" id="716817"/>
    <lineage>
        <taxon>Bacteria</taxon>
        <taxon>Pseudomonadati</taxon>
        <taxon>Rhodothermota</taxon>
        <taxon>Rhodothermia</taxon>
        <taxon>Rhodothermales</taxon>
        <taxon>Rubricoccaceae</taxon>
        <taxon>Rubricoccus</taxon>
    </lineage>
</organism>
<dbReference type="GO" id="GO:0015990">
    <property type="term" value="P:electron transport coupled proton transport"/>
    <property type="evidence" value="ECO:0007669"/>
    <property type="project" value="TreeGrafter"/>
</dbReference>
<evidence type="ECO:0000259" key="7">
    <source>
        <dbReference type="Pfam" id="PF00361"/>
    </source>
</evidence>
<dbReference type="EMBL" id="MQWB01000001">
    <property type="protein sequence ID" value="OZC02892.1"/>
    <property type="molecule type" value="Genomic_DNA"/>
</dbReference>
<dbReference type="GO" id="GO:0042773">
    <property type="term" value="P:ATP synthesis coupled electron transport"/>
    <property type="evidence" value="ECO:0007669"/>
    <property type="project" value="InterPro"/>
</dbReference>
<dbReference type="GO" id="GO:0012505">
    <property type="term" value="C:endomembrane system"/>
    <property type="evidence" value="ECO:0007669"/>
    <property type="project" value="UniProtKB-SubCell"/>
</dbReference>
<dbReference type="GO" id="GO:0003954">
    <property type="term" value="F:NADH dehydrogenase activity"/>
    <property type="evidence" value="ECO:0007669"/>
    <property type="project" value="TreeGrafter"/>
</dbReference>
<dbReference type="NCBIfam" id="TIGR01972">
    <property type="entry name" value="NDH_I_M"/>
    <property type="match status" value="1"/>
</dbReference>
<dbReference type="Proteomes" id="UP000216446">
    <property type="component" value="Unassembled WGS sequence"/>
</dbReference>
<dbReference type="GO" id="GO:0016020">
    <property type="term" value="C:membrane"/>
    <property type="evidence" value="ECO:0007669"/>
    <property type="project" value="UniProtKB-SubCell"/>
</dbReference>
<comment type="similarity">
    <text evidence="2">Belongs to the complex I subunit 4 family.</text>
</comment>
<dbReference type="RefSeq" id="WP_094547610.1">
    <property type="nucleotide sequence ID" value="NZ_MQWB01000001.1"/>
</dbReference>
<accession>A0A259TYR4</accession>
<dbReference type="AlphaFoldDB" id="A0A259TYR4"/>
<dbReference type="OrthoDB" id="9811718at2"/>